<evidence type="ECO:0000313" key="2">
    <source>
        <dbReference type="EMBL" id="KAG5673549.1"/>
    </source>
</evidence>
<dbReference type="AlphaFoldDB" id="A0A9J6BVL3"/>
<proteinExistence type="predicted"/>
<feature type="transmembrane region" description="Helical" evidence="1">
    <location>
        <begin position="193"/>
        <end position="212"/>
    </location>
</feature>
<comment type="caution">
    <text evidence="2">The sequence shown here is derived from an EMBL/GenBank/DDBJ whole genome shotgun (WGS) entry which is preliminary data.</text>
</comment>
<keyword evidence="1" id="KW-1133">Transmembrane helix</keyword>
<name>A0A9J6BVL3_POLVA</name>
<dbReference type="Proteomes" id="UP001107558">
    <property type="component" value="Chromosome 3"/>
</dbReference>
<reference evidence="2" key="1">
    <citation type="submission" date="2021-03" db="EMBL/GenBank/DDBJ databases">
        <title>Chromosome level genome of the anhydrobiotic midge Polypedilum vanderplanki.</title>
        <authorList>
            <person name="Yoshida Y."/>
            <person name="Kikawada T."/>
            <person name="Gusev O."/>
        </authorList>
    </citation>
    <scope>NUCLEOTIDE SEQUENCE</scope>
    <source>
        <strain evidence="2">NIAS01</strain>
        <tissue evidence="2">Whole body or cell culture</tissue>
    </source>
</reference>
<evidence type="ECO:0000256" key="1">
    <source>
        <dbReference type="SAM" id="Phobius"/>
    </source>
</evidence>
<keyword evidence="3" id="KW-1185">Reference proteome</keyword>
<organism evidence="2 3">
    <name type="scientific">Polypedilum vanderplanki</name>
    <name type="common">Sleeping chironomid midge</name>
    <dbReference type="NCBI Taxonomy" id="319348"/>
    <lineage>
        <taxon>Eukaryota</taxon>
        <taxon>Metazoa</taxon>
        <taxon>Ecdysozoa</taxon>
        <taxon>Arthropoda</taxon>
        <taxon>Hexapoda</taxon>
        <taxon>Insecta</taxon>
        <taxon>Pterygota</taxon>
        <taxon>Neoptera</taxon>
        <taxon>Endopterygota</taxon>
        <taxon>Diptera</taxon>
        <taxon>Nematocera</taxon>
        <taxon>Chironomoidea</taxon>
        <taxon>Chironomidae</taxon>
        <taxon>Chironominae</taxon>
        <taxon>Polypedilum</taxon>
        <taxon>Polypedilum</taxon>
    </lineage>
</organism>
<dbReference type="OrthoDB" id="10458680at2759"/>
<sequence>MNTLWQVFNFVVIYNFIKLFVLCDFVSLENDFNTYDDLSSENQIRRLQDVDDSRNSVLDSVYDTMKHNYEVKLQQDIHKLNMISDLRNKRNTNEPMNMNSLNYQDYYKNHQPDINRKNPNTFPLTFKSSPKLIPITDPIPPLRRSEYYDEEVVGHYTKCQEKPSVQTFHITDDHDHSKHHPSISMVLLTGLKYLFGGFAILALPFIVLKAIFLPIKFFFFFKTLALLKTFMMLTIFLRFLRLNRRFNNNNNINRPLNNFPLVLPGRYKNKLQTIKDILNSDEIDNDTTEEDYRGEDDVLSKESDVPAMYLNNPFNSTDIPENLVENLAKLIRLKNKKW</sequence>
<protein>
    <submittedName>
        <fullName evidence="2">Uncharacterized protein</fullName>
    </submittedName>
</protein>
<keyword evidence="1" id="KW-0812">Transmembrane</keyword>
<keyword evidence="1" id="KW-0472">Membrane</keyword>
<gene>
    <name evidence="2" type="ORF">PVAND_003589</name>
</gene>
<dbReference type="EMBL" id="JADBJN010000003">
    <property type="protein sequence ID" value="KAG5673549.1"/>
    <property type="molecule type" value="Genomic_DNA"/>
</dbReference>
<evidence type="ECO:0000313" key="3">
    <source>
        <dbReference type="Proteomes" id="UP001107558"/>
    </source>
</evidence>
<accession>A0A9J6BVL3</accession>
<feature type="transmembrane region" description="Helical" evidence="1">
    <location>
        <begin position="218"/>
        <end position="240"/>
    </location>
</feature>